<dbReference type="SUPFAM" id="SSF50447">
    <property type="entry name" value="Translation proteins"/>
    <property type="match status" value="1"/>
</dbReference>
<sequence>MKKVGKVTHYFDNLGVAVLKLDGTIAVGDRIEFRRGEDKLFEQEVSSLQIDHESVKKAGKKNDVAMKVEGKVREGVEVYK</sequence>
<reference evidence="1 2" key="1">
    <citation type="journal article" date="2016" name="Nat. Commun.">
        <title>Thousands of microbial genomes shed light on interconnected biogeochemical processes in an aquifer system.</title>
        <authorList>
            <person name="Anantharaman K."/>
            <person name="Brown C.T."/>
            <person name="Hug L.A."/>
            <person name="Sharon I."/>
            <person name="Castelle C.J."/>
            <person name="Probst A.J."/>
            <person name="Thomas B.C."/>
            <person name="Singh A."/>
            <person name="Wilkins M.J."/>
            <person name="Karaoz U."/>
            <person name="Brodie E.L."/>
            <person name="Williams K.H."/>
            <person name="Hubbard S.S."/>
            <person name="Banfield J.F."/>
        </authorList>
    </citation>
    <scope>NUCLEOTIDE SEQUENCE [LARGE SCALE GENOMIC DNA]</scope>
</reference>
<comment type="caution">
    <text evidence="1">The sequence shown here is derived from an EMBL/GenBank/DDBJ whole genome shotgun (WGS) entry which is preliminary data.</text>
</comment>
<accession>A0A1F6BKP4</accession>
<gene>
    <name evidence="1" type="ORF">A2110_02825</name>
</gene>
<protein>
    <recommendedName>
        <fullName evidence="3">Translation elongation factor-like protein</fullName>
    </recommendedName>
</protein>
<dbReference type="AlphaFoldDB" id="A0A1F6BKP4"/>
<dbReference type="EMBL" id="MFKH01000010">
    <property type="protein sequence ID" value="OGG37495.1"/>
    <property type="molecule type" value="Genomic_DNA"/>
</dbReference>
<organism evidence="1 2">
    <name type="scientific">Candidatus Jorgensenbacteria bacterium GWA1_54_12</name>
    <dbReference type="NCBI Taxonomy" id="1798468"/>
    <lineage>
        <taxon>Bacteria</taxon>
        <taxon>Candidatus Joergenseniibacteriota</taxon>
    </lineage>
</organism>
<evidence type="ECO:0000313" key="2">
    <source>
        <dbReference type="Proteomes" id="UP000176273"/>
    </source>
</evidence>
<evidence type="ECO:0008006" key="3">
    <source>
        <dbReference type="Google" id="ProtNLM"/>
    </source>
</evidence>
<dbReference type="STRING" id="1798468.A2110_02825"/>
<dbReference type="Proteomes" id="UP000176273">
    <property type="component" value="Unassembled WGS sequence"/>
</dbReference>
<dbReference type="InterPro" id="IPR009000">
    <property type="entry name" value="Transl_B-barrel_sf"/>
</dbReference>
<evidence type="ECO:0000313" key="1">
    <source>
        <dbReference type="EMBL" id="OGG37495.1"/>
    </source>
</evidence>
<proteinExistence type="predicted"/>
<dbReference type="Gene3D" id="2.40.30.10">
    <property type="entry name" value="Translation factors"/>
    <property type="match status" value="1"/>
</dbReference>
<name>A0A1F6BKP4_9BACT</name>